<evidence type="ECO:0000313" key="3">
    <source>
        <dbReference type="Proteomes" id="UP000444980"/>
    </source>
</evidence>
<protein>
    <recommendedName>
        <fullName evidence="4">Ferredoxin</fullName>
    </recommendedName>
</protein>
<dbReference type="EMBL" id="BJOU01000001">
    <property type="protein sequence ID" value="GED97107.1"/>
    <property type="molecule type" value="Genomic_DNA"/>
</dbReference>
<dbReference type="Pfam" id="PF13459">
    <property type="entry name" value="Fer4_15"/>
    <property type="match status" value="1"/>
</dbReference>
<dbReference type="OrthoDB" id="4741951at2"/>
<dbReference type="Proteomes" id="UP000444980">
    <property type="component" value="Unassembled WGS sequence"/>
</dbReference>
<evidence type="ECO:0008006" key="4">
    <source>
        <dbReference type="Google" id="ProtNLM"/>
    </source>
</evidence>
<evidence type="ECO:0000256" key="1">
    <source>
        <dbReference type="SAM" id="MobiDB-lite"/>
    </source>
</evidence>
<organism evidence="2 3">
    <name type="scientific">Gordonia crocea</name>
    <dbReference type="NCBI Taxonomy" id="589162"/>
    <lineage>
        <taxon>Bacteria</taxon>
        <taxon>Bacillati</taxon>
        <taxon>Actinomycetota</taxon>
        <taxon>Actinomycetes</taxon>
        <taxon>Mycobacteriales</taxon>
        <taxon>Gordoniaceae</taxon>
        <taxon>Gordonia</taxon>
    </lineage>
</organism>
<accession>A0A7I9UV57</accession>
<dbReference type="AlphaFoldDB" id="A0A7I9UV57"/>
<sequence length="87" mass="9363">MRANRGHRGELAVDRTACTGQGVCAHLLDAAVSRDEWGYPIIVDPVTERGPSRVAVALCPAGALRWTRIDDGTNTPPHNNKERGSTT</sequence>
<feature type="region of interest" description="Disordered" evidence="1">
    <location>
        <begin position="67"/>
        <end position="87"/>
    </location>
</feature>
<dbReference type="RefSeq" id="WP_161926479.1">
    <property type="nucleotide sequence ID" value="NZ_BJOU01000001.1"/>
</dbReference>
<dbReference type="Gene3D" id="3.30.70.20">
    <property type="match status" value="1"/>
</dbReference>
<dbReference type="SUPFAM" id="SSF54862">
    <property type="entry name" value="4Fe-4S ferredoxins"/>
    <property type="match status" value="1"/>
</dbReference>
<keyword evidence="3" id="KW-1185">Reference proteome</keyword>
<evidence type="ECO:0000313" key="2">
    <source>
        <dbReference type="EMBL" id="GED97107.1"/>
    </source>
</evidence>
<proteinExistence type="predicted"/>
<name>A0A7I9UV57_9ACTN</name>
<reference evidence="3" key="1">
    <citation type="submission" date="2019-06" db="EMBL/GenBank/DDBJ databases">
        <title>Gordonia isolated from sludge of a wastewater treatment plant.</title>
        <authorList>
            <person name="Tamura T."/>
            <person name="Aoyama K."/>
            <person name="Kang Y."/>
            <person name="Saito S."/>
            <person name="Akiyama N."/>
            <person name="Yazawa K."/>
            <person name="Gonoi T."/>
            <person name="Mikami Y."/>
        </authorList>
    </citation>
    <scope>NUCLEOTIDE SEQUENCE [LARGE SCALE GENOMIC DNA]</scope>
    <source>
        <strain evidence="3">NBRC 107697</strain>
    </source>
</reference>
<gene>
    <name evidence="2" type="ORF">nbrc107697_11460</name>
</gene>
<comment type="caution">
    <text evidence="2">The sequence shown here is derived from an EMBL/GenBank/DDBJ whole genome shotgun (WGS) entry which is preliminary data.</text>
</comment>